<feature type="region of interest" description="Disordered" evidence="1">
    <location>
        <begin position="19"/>
        <end position="67"/>
    </location>
</feature>
<keyword evidence="3" id="KW-1185">Reference proteome</keyword>
<dbReference type="EMBL" id="LAYC01000001">
    <property type="protein sequence ID" value="KYK61400.1"/>
    <property type="molecule type" value="Genomic_DNA"/>
</dbReference>
<feature type="region of interest" description="Disordered" evidence="1">
    <location>
        <begin position="87"/>
        <end position="112"/>
    </location>
</feature>
<feature type="compositionally biased region" description="Polar residues" evidence="1">
    <location>
        <begin position="26"/>
        <end position="36"/>
    </location>
</feature>
<name>A0A151GWF3_DRECN</name>
<gene>
    <name evidence="2" type="ORF">DCS_02542</name>
</gene>
<reference evidence="2 3" key="1">
    <citation type="journal article" date="2016" name="Sci. Rep.">
        <title>Insights into Adaptations to a Near-Obligate Nematode Endoparasitic Lifestyle from the Finished Genome of Drechmeria coniospora.</title>
        <authorList>
            <person name="Zhang L."/>
            <person name="Zhou Z."/>
            <person name="Guo Q."/>
            <person name="Fokkens L."/>
            <person name="Miskei M."/>
            <person name="Pocsi I."/>
            <person name="Zhang W."/>
            <person name="Chen M."/>
            <person name="Wang L."/>
            <person name="Sun Y."/>
            <person name="Donzelli B.G."/>
            <person name="Gibson D.M."/>
            <person name="Nelson D.R."/>
            <person name="Luo J.G."/>
            <person name="Rep M."/>
            <person name="Liu H."/>
            <person name="Yang S."/>
            <person name="Wang J."/>
            <person name="Krasnoff S.B."/>
            <person name="Xu Y."/>
            <person name="Molnar I."/>
            <person name="Lin M."/>
        </authorList>
    </citation>
    <scope>NUCLEOTIDE SEQUENCE [LARGE SCALE GENOMIC DNA]</scope>
    <source>
        <strain evidence="2 3">ARSEF 6962</strain>
    </source>
</reference>
<dbReference type="STRING" id="98403.A0A151GWF3"/>
<sequence length="472" mass="51848">MPPQKSLLYRPLARPSAGYMHRSKSAMPSPTCSLASSYGGPPLTRIGRHESEEHGDQDPLTITFFPPSPSDSLASVNTYDSLLSDEAPDELDVSEKPTLPLPPCRPFTSSDASLRPSDPYLFSRLFPSMNRLSIRHDGATPDGNMNLRVDIMIGPESPVPRLRSNIVQLFHLRMHDLERREFSLRRYCRDSGREVCFSKRGYTVPSGPSSAVSAALRSVKTPFRKSTAASSSTLSSSSSCSGSSSAFFRRLPTTNDAATAATANSSAAAAQSLPASNPPLVPTDTIKLEFSNYAHVDVRRLKASYAFSWWGHRYVWSRTLDQNLGTTSFHLFRDGRRAAPIAHIVPEVRCPIQIAAEQRAGGWIPPCYMWISDPVVVEAVTDVAEYVAASPRTIIVVATGLMALVDHSIREHWLANKPRRPRTSLPHFGVGPPDADPTNRPAAGGIRRLFSPRPSTQHSHSPLRLGRRITVY</sequence>
<proteinExistence type="predicted"/>
<feature type="compositionally biased region" description="Basic and acidic residues" evidence="1">
    <location>
        <begin position="47"/>
        <end position="57"/>
    </location>
</feature>
<dbReference type="AlphaFoldDB" id="A0A151GWF3"/>
<dbReference type="Proteomes" id="UP000076580">
    <property type="component" value="Chromosome 01"/>
</dbReference>
<evidence type="ECO:0000313" key="2">
    <source>
        <dbReference type="EMBL" id="KYK61400.1"/>
    </source>
</evidence>
<organism evidence="2 3">
    <name type="scientific">Drechmeria coniospora</name>
    <name type="common">Nematophagous fungus</name>
    <name type="synonym">Meria coniospora</name>
    <dbReference type="NCBI Taxonomy" id="98403"/>
    <lineage>
        <taxon>Eukaryota</taxon>
        <taxon>Fungi</taxon>
        <taxon>Dikarya</taxon>
        <taxon>Ascomycota</taxon>
        <taxon>Pezizomycotina</taxon>
        <taxon>Sordariomycetes</taxon>
        <taxon>Hypocreomycetidae</taxon>
        <taxon>Hypocreales</taxon>
        <taxon>Ophiocordycipitaceae</taxon>
        <taxon>Drechmeria</taxon>
    </lineage>
</organism>
<feature type="region of interest" description="Disordered" evidence="1">
    <location>
        <begin position="423"/>
        <end position="462"/>
    </location>
</feature>
<protein>
    <submittedName>
        <fullName evidence="2">Uncharacterized protein</fullName>
    </submittedName>
</protein>
<evidence type="ECO:0000256" key="1">
    <source>
        <dbReference type="SAM" id="MobiDB-lite"/>
    </source>
</evidence>
<accession>A0A151GWF3</accession>
<dbReference type="RefSeq" id="XP_040660752.1">
    <property type="nucleotide sequence ID" value="XM_040799869.1"/>
</dbReference>
<comment type="caution">
    <text evidence="2">The sequence shown here is derived from an EMBL/GenBank/DDBJ whole genome shotgun (WGS) entry which is preliminary data.</text>
</comment>
<dbReference type="GeneID" id="63715185"/>
<dbReference type="InParanoid" id="A0A151GWF3"/>
<evidence type="ECO:0000313" key="3">
    <source>
        <dbReference type="Proteomes" id="UP000076580"/>
    </source>
</evidence>